<evidence type="ECO:0000256" key="2">
    <source>
        <dbReference type="ARBA" id="ARBA00022692"/>
    </source>
</evidence>
<evidence type="ECO:0000256" key="1">
    <source>
        <dbReference type="ARBA" id="ARBA00004651"/>
    </source>
</evidence>
<sequence length="584" mass="64351">MKTYQALWRLIRFTPGLYAIDLFFQLFRSLILLLPGVLVYNMFNIITANRPIGWDLWTLGALLVGAAIARVVSMLSSTGMDAICGEHGSALVRRNIFGQLISRVGAQELPASPGELVNRFDADTASLTNTIAYTFMNIGSLLQALGALVIMLIMQPLTTLVVFIPLIGSSLLMTRLSRRIQEYHRESRKASGAVSSFMGEMFSAPQAIQLANAQPRALAHLRELNNTRRRTTLRSLFFTSVVLNNVASNTANLGTGLLLLMSAQAIQHGTFTVGGLALFVSYQSWVISIVASLIQNLTFYKQAGVSLQRLQEALPAGIPSETVVAHQSVYLRGAYPEIRLPEREMPKLEHLEINGLTYLYPRSSNGVAGINLTLRRGTTTVITGRIGSGKSTLLRTIMGLLPQQAGMIRWNGEPVSRPEYVFVPPQSAYTPQVPRLASETLRQNILMGYLEEPVHLEAAIHTAVMEADITALEQGLDTIVGPKGTKLSGGQIQRAAAARMFVRQPDLLIFDDLSSALDVETEQQLWQRLFTRGDCTCLLVSHRRYALQHADQVIVLKDGHIEAQGKLEDLLENCAEMRALWNGE</sequence>
<dbReference type="InterPro" id="IPR027417">
    <property type="entry name" value="P-loop_NTPase"/>
</dbReference>
<feature type="domain" description="ABC transporter" evidence="8">
    <location>
        <begin position="351"/>
        <end position="583"/>
    </location>
</feature>
<dbReference type="Pfam" id="PF00664">
    <property type="entry name" value="ABC_membrane"/>
    <property type="match status" value="1"/>
</dbReference>
<feature type="transmembrane region" description="Helical" evidence="7">
    <location>
        <begin position="17"/>
        <end position="40"/>
    </location>
</feature>
<dbReference type="InterPro" id="IPR003439">
    <property type="entry name" value="ABC_transporter-like_ATP-bd"/>
</dbReference>
<dbReference type="InterPro" id="IPR011527">
    <property type="entry name" value="ABC1_TM_dom"/>
</dbReference>
<feature type="transmembrane region" description="Helical" evidence="7">
    <location>
        <begin position="273"/>
        <end position="294"/>
    </location>
</feature>
<reference evidence="10 11" key="1">
    <citation type="journal article" date="2021" name="Int. J. Syst. Evol. Microbiol.">
        <title>Reticulibacter mediterranei gen. nov., sp. nov., within the new family Reticulibacteraceae fam. nov., and Ktedonospora formicarum gen. nov., sp. nov., Ktedonobacter robiniae sp. nov., Dictyobacter formicarum sp. nov. and Dictyobacter arantiisoli sp. nov., belonging to the class Ktedonobacteria.</title>
        <authorList>
            <person name="Yabe S."/>
            <person name="Zheng Y."/>
            <person name="Wang C.M."/>
            <person name="Sakai Y."/>
            <person name="Abe K."/>
            <person name="Yokota A."/>
            <person name="Donadio S."/>
            <person name="Cavaletti L."/>
            <person name="Monciardini P."/>
        </authorList>
    </citation>
    <scope>NUCLEOTIDE SEQUENCE [LARGE SCALE GENOMIC DNA]</scope>
    <source>
        <strain evidence="10 11">SOSP1-30</strain>
    </source>
</reference>
<dbReference type="PROSITE" id="PS50929">
    <property type="entry name" value="ABC_TM1F"/>
    <property type="match status" value="1"/>
</dbReference>
<feature type="domain" description="ABC transmembrane type-1" evidence="9">
    <location>
        <begin position="19"/>
        <end position="302"/>
    </location>
</feature>
<evidence type="ECO:0000313" key="11">
    <source>
        <dbReference type="Proteomes" id="UP000654345"/>
    </source>
</evidence>
<dbReference type="Pfam" id="PF00005">
    <property type="entry name" value="ABC_tran"/>
    <property type="match status" value="1"/>
</dbReference>
<dbReference type="SUPFAM" id="SSF52540">
    <property type="entry name" value="P-loop containing nucleoside triphosphate hydrolases"/>
    <property type="match status" value="1"/>
</dbReference>
<feature type="transmembrane region" description="Helical" evidence="7">
    <location>
        <begin position="144"/>
        <end position="172"/>
    </location>
</feature>
<dbReference type="Proteomes" id="UP000654345">
    <property type="component" value="Unassembled WGS sequence"/>
</dbReference>
<evidence type="ECO:0000256" key="7">
    <source>
        <dbReference type="SAM" id="Phobius"/>
    </source>
</evidence>
<accession>A0ABQ3UWZ3</accession>
<dbReference type="PANTHER" id="PTHR24221">
    <property type="entry name" value="ATP-BINDING CASSETTE SUB-FAMILY B"/>
    <property type="match status" value="1"/>
</dbReference>
<protein>
    <submittedName>
        <fullName evidence="10">HlyB/MsbA family ABC transporter</fullName>
    </submittedName>
</protein>
<keyword evidence="4" id="KW-0067">ATP-binding</keyword>
<dbReference type="Gene3D" id="3.40.50.300">
    <property type="entry name" value="P-loop containing nucleotide triphosphate hydrolases"/>
    <property type="match status" value="1"/>
</dbReference>
<evidence type="ECO:0000256" key="3">
    <source>
        <dbReference type="ARBA" id="ARBA00022741"/>
    </source>
</evidence>
<evidence type="ECO:0000256" key="5">
    <source>
        <dbReference type="ARBA" id="ARBA00022989"/>
    </source>
</evidence>
<feature type="transmembrane region" description="Helical" evidence="7">
    <location>
        <begin position="52"/>
        <end position="72"/>
    </location>
</feature>
<evidence type="ECO:0000313" key="10">
    <source>
        <dbReference type="EMBL" id="GHO57188.1"/>
    </source>
</evidence>
<keyword evidence="3" id="KW-0547">Nucleotide-binding</keyword>
<dbReference type="Gene3D" id="1.20.1560.10">
    <property type="entry name" value="ABC transporter type 1, transmembrane domain"/>
    <property type="match status" value="1"/>
</dbReference>
<dbReference type="PROSITE" id="PS50893">
    <property type="entry name" value="ABC_TRANSPORTER_2"/>
    <property type="match status" value="1"/>
</dbReference>
<dbReference type="EMBL" id="BNJG01000002">
    <property type="protein sequence ID" value="GHO57188.1"/>
    <property type="molecule type" value="Genomic_DNA"/>
</dbReference>
<evidence type="ECO:0000256" key="4">
    <source>
        <dbReference type="ARBA" id="ARBA00022840"/>
    </source>
</evidence>
<organism evidence="10 11">
    <name type="scientific">Ktedonobacter robiniae</name>
    <dbReference type="NCBI Taxonomy" id="2778365"/>
    <lineage>
        <taxon>Bacteria</taxon>
        <taxon>Bacillati</taxon>
        <taxon>Chloroflexota</taxon>
        <taxon>Ktedonobacteria</taxon>
        <taxon>Ktedonobacterales</taxon>
        <taxon>Ktedonobacteraceae</taxon>
        <taxon>Ktedonobacter</taxon>
    </lineage>
</organism>
<keyword evidence="11" id="KW-1185">Reference proteome</keyword>
<keyword evidence="5 7" id="KW-1133">Transmembrane helix</keyword>
<feature type="transmembrane region" description="Helical" evidence="7">
    <location>
        <begin position="236"/>
        <end position="261"/>
    </location>
</feature>
<evidence type="ECO:0000256" key="6">
    <source>
        <dbReference type="ARBA" id="ARBA00023136"/>
    </source>
</evidence>
<dbReference type="SMART" id="SM00382">
    <property type="entry name" value="AAA"/>
    <property type="match status" value="1"/>
</dbReference>
<dbReference type="InterPro" id="IPR003593">
    <property type="entry name" value="AAA+_ATPase"/>
</dbReference>
<comment type="subcellular location">
    <subcellularLocation>
        <location evidence="1">Cell membrane</location>
        <topology evidence="1">Multi-pass membrane protein</topology>
    </subcellularLocation>
</comment>
<dbReference type="CDD" id="cd07346">
    <property type="entry name" value="ABC_6TM_exporters"/>
    <property type="match status" value="1"/>
</dbReference>
<keyword evidence="6 7" id="KW-0472">Membrane</keyword>
<evidence type="ECO:0000259" key="8">
    <source>
        <dbReference type="PROSITE" id="PS50893"/>
    </source>
</evidence>
<gene>
    <name evidence="10" type="ORF">KSB_56630</name>
</gene>
<dbReference type="InterPro" id="IPR036640">
    <property type="entry name" value="ABC1_TM_sf"/>
</dbReference>
<proteinExistence type="predicted"/>
<dbReference type="RefSeq" id="WP_201373610.1">
    <property type="nucleotide sequence ID" value="NZ_BNJG01000002.1"/>
</dbReference>
<dbReference type="PANTHER" id="PTHR24221:SF423">
    <property type="entry name" value="ABC TRANSPORTER"/>
    <property type="match status" value="1"/>
</dbReference>
<name>A0ABQ3UWZ3_9CHLR</name>
<comment type="caution">
    <text evidence="10">The sequence shown here is derived from an EMBL/GenBank/DDBJ whole genome shotgun (WGS) entry which is preliminary data.</text>
</comment>
<dbReference type="InterPro" id="IPR039421">
    <property type="entry name" value="Type_1_exporter"/>
</dbReference>
<dbReference type="SUPFAM" id="SSF90123">
    <property type="entry name" value="ABC transporter transmembrane region"/>
    <property type="match status" value="1"/>
</dbReference>
<keyword evidence="2 7" id="KW-0812">Transmembrane</keyword>
<evidence type="ECO:0000259" key="9">
    <source>
        <dbReference type="PROSITE" id="PS50929"/>
    </source>
</evidence>